<reference evidence="3" key="1">
    <citation type="submission" date="2022-01" db="EMBL/GenBank/DDBJ databases">
        <authorList>
            <person name="Wang Y."/>
        </authorList>
    </citation>
    <scope>NUCLEOTIDE SEQUENCE</scope>
    <source>
        <strain evidence="3">WB101</strain>
    </source>
</reference>
<gene>
    <name evidence="3" type="ORF">L6773_06215</name>
</gene>
<name>A0ABS9KBC5_9BACT</name>
<keyword evidence="1" id="KW-0460">Magnesium</keyword>
<keyword evidence="4" id="KW-1185">Reference proteome</keyword>
<reference evidence="3" key="2">
    <citation type="submission" date="2024-05" db="EMBL/GenBank/DDBJ databases">
        <title>Rhodohalobacter halophilus gen. nov., sp. nov., a moderately halophilic member of the family Balneolaceae.</title>
        <authorList>
            <person name="Xia J."/>
        </authorList>
    </citation>
    <scope>NUCLEOTIDE SEQUENCE</scope>
    <source>
        <strain evidence="3">WB101</strain>
    </source>
</reference>
<organism evidence="3 4">
    <name type="scientific">Rhodohalobacter sulfatireducens</name>
    <dbReference type="NCBI Taxonomy" id="2911366"/>
    <lineage>
        <taxon>Bacteria</taxon>
        <taxon>Pseudomonadati</taxon>
        <taxon>Balneolota</taxon>
        <taxon>Balneolia</taxon>
        <taxon>Balneolales</taxon>
        <taxon>Balneolaceae</taxon>
        <taxon>Rhodohalobacter</taxon>
    </lineage>
</organism>
<dbReference type="PANTHER" id="PTHR35901">
    <property type="entry name" value="RIBONUCLEASE VAPC3"/>
    <property type="match status" value="1"/>
</dbReference>
<sequence>MSIPVIDACVAIKWFLPERGHEVAVEILKNHNNMIAPDLFFIEMDAIITKKVRQRLIDLEDAKKMHEETRNFPIKIIPYSTISEIAFDLSSGLSITLYDACYLAVGIEFDQKIFTSDKRFFNGMKNTPFGHHLEYV</sequence>
<dbReference type="PANTHER" id="PTHR35901:SF1">
    <property type="entry name" value="EXONUCLEASE VAPC9"/>
    <property type="match status" value="1"/>
</dbReference>
<evidence type="ECO:0000256" key="1">
    <source>
        <dbReference type="ARBA" id="ARBA00022842"/>
    </source>
</evidence>
<dbReference type="RefSeq" id="WP_237852996.1">
    <property type="nucleotide sequence ID" value="NZ_JAKLWS010000005.1"/>
</dbReference>
<dbReference type="InterPro" id="IPR002716">
    <property type="entry name" value="PIN_dom"/>
</dbReference>
<accession>A0ABS9KBC5</accession>
<feature type="domain" description="PIN" evidence="2">
    <location>
        <begin position="5"/>
        <end position="120"/>
    </location>
</feature>
<evidence type="ECO:0000313" key="3">
    <source>
        <dbReference type="EMBL" id="MCG2588152.1"/>
    </source>
</evidence>
<dbReference type="Gene3D" id="3.40.50.1010">
    <property type="entry name" value="5'-nuclease"/>
    <property type="match status" value="1"/>
</dbReference>
<evidence type="ECO:0000259" key="2">
    <source>
        <dbReference type="Pfam" id="PF01850"/>
    </source>
</evidence>
<dbReference type="InterPro" id="IPR051619">
    <property type="entry name" value="TypeII_TA_RNase_PINc/VapC"/>
</dbReference>
<dbReference type="InterPro" id="IPR029060">
    <property type="entry name" value="PIN-like_dom_sf"/>
</dbReference>
<dbReference type="InterPro" id="IPR044153">
    <property type="entry name" value="PIN_Pae0151-like"/>
</dbReference>
<dbReference type="Proteomes" id="UP001165366">
    <property type="component" value="Unassembled WGS sequence"/>
</dbReference>
<dbReference type="Pfam" id="PF01850">
    <property type="entry name" value="PIN"/>
    <property type="match status" value="1"/>
</dbReference>
<dbReference type="EMBL" id="JAKLWS010000005">
    <property type="protein sequence ID" value="MCG2588152.1"/>
    <property type="molecule type" value="Genomic_DNA"/>
</dbReference>
<comment type="caution">
    <text evidence="3">The sequence shown here is derived from an EMBL/GenBank/DDBJ whole genome shotgun (WGS) entry which is preliminary data.</text>
</comment>
<dbReference type="SUPFAM" id="SSF88723">
    <property type="entry name" value="PIN domain-like"/>
    <property type="match status" value="1"/>
</dbReference>
<proteinExistence type="predicted"/>
<evidence type="ECO:0000313" key="4">
    <source>
        <dbReference type="Proteomes" id="UP001165366"/>
    </source>
</evidence>
<dbReference type="CDD" id="cd09873">
    <property type="entry name" value="PIN_Pae0151-like"/>
    <property type="match status" value="1"/>
</dbReference>
<protein>
    <submittedName>
        <fullName evidence="3">Type II toxin-antitoxin system VapC family toxin</fullName>
    </submittedName>
</protein>